<keyword evidence="3" id="KW-1185">Reference proteome</keyword>
<comment type="caution">
    <text evidence="2">The sequence shown here is derived from an EMBL/GenBank/DDBJ whole genome shotgun (WGS) entry which is preliminary data.</text>
</comment>
<organism evidence="2 3">
    <name type="scientific">Candida maltosa (strain Xu316)</name>
    <name type="common">Yeast</name>
    <dbReference type="NCBI Taxonomy" id="1245528"/>
    <lineage>
        <taxon>Eukaryota</taxon>
        <taxon>Fungi</taxon>
        <taxon>Dikarya</taxon>
        <taxon>Ascomycota</taxon>
        <taxon>Saccharomycotina</taxon>
        <taxon>Pichiomycetes</taxon>
        <taxon>Debaryomycetaceae</taxon>
        <taxon>Candida/Lodderomyces clade</taxon>
        <taxon>Candida</taxon>
    </lineage>
</organism>
<dbReference type="Proteomes" id="UP000011777">
    <property type="component" value="Unassembled WGS sequence"/>
</dbReference>
<sequence length="180" mass="20237">MSTKTDQVITLAQVQSLSESPQSKKPLIWKEFGNYLDKSVDIHNPIDIANDSILNKFITDSYPDKSYLSQNIPYKVCTSCQRPIGLKSLESHYTKCVEMKQKRQQEIQENMTNNPQQQQQHQQKKKRGRGGALVDIEGSSVDSSRNTTPAPINHNNNNTNNVNSNTDSGDAPQPPVKPKK</sequence>
<dbReference type="eggNOG" id="KOG4140">
    <property type="taxonomic scope" value="Eukaryota"/>
</dbReference>
<dbReference type="OrthoDB" id="21678at2759"/>
<dbReference type="STRING" id="1245528.M3HRK8"/>
<evidence type="ECO:0000313" key="2">
    <source>
        <dbReference type="EMBL" id="EMG50157.1"/>
    </source>
</evidence>
<feature type="non-terminal residue" evidence="2">
    <location>
        <position position="180"/>
    </location>
</feature>
<reference evidence="2 3" key="1">
    <citation type="submission" date="2013-02" db="EMBL/GenBank/DDBJ databases">
        <title>Genome sequence of Candida maltosa Xu316, a potential industrial strain for xylitol and ethanol production.</title>
        <authorList>
            <person name="Yu J."/>
            <person name="Wang Q."/>
            <person name="Geng X."/>
            <person name="Bao W."/>
            <person name="He P."/>
            <person name="Cai J."/>
        </authorList>
    </citation>
    <scope>NUCLEOTIDE SEQUENCE [LARGE SCALE GENOMIC DNA]</scope>
    <source>
        <strain evidence="3">Xu316</strain>
    </source>
</reference>
<accession>M3HRK8</accession>
<proteinExistence type="predicted"/>
<gene>
    <name evidence="2" type="ORF">G210_4821</name>
</gene>
<name>M3HRK8_CANMX</name>
<evidence type="ECO:0000313" key="3">
    <source>
        <dbReference type="Proteomes" id="UP000011777"/>
    </source>
</evidence>
<dbReference type="EMBL" id="AOGT01000357">
    <property type="protein sequence ID" value="EMG50157.1"/>
    <property type="molecule type" value="Genomic_DNA"/>
</dbReference>
<feature type="region of interest" description="Disordered" evidence="1">
    <location>
        <begin position="104"/>
        <end position="180"/>
    </location>
</feature>
<evidence type="ECO:0000256" key="1">
    <source>
        <dbReference type="SAM" id="MobiDB-lite"/>
    </source>
</evidence>
<dbReference type="AlphaFoldDB" id="M3HRK8"/>
<feature type="compositionally biased region" description="Low complexity" evidence="1">
    <location>
        <begin position="146"/>
        <end position="166"/>
    </location>
</feature>
<dbReference type="HOGENOM" id="CLU_1499750_0_0_1"/>
<protein>
    <submittedName>
        <fullName evidence="2">Uncharacterized protein</fullName>
    </submittedName>
</protein>